<proteinExistence type="inferred from homology"/>
<dbReference type="InterPro" id="IPR051795">
    <property type="entry name" value="Glycosyl_Hydrlase_43"/>
</dbReference>
<evidence type="ECO:0000256" key="2">
    <source>
        <dbReference type="ARBA" id="ARBA00022801"/>
    </source>
</evidence>
<keyword evidence="2 6" id="KW-0378">Hydrolase</keyword>
<evidence type="ECO:0000256" key="1">
    <source>
        <dbReference type="ARBA" id="ARBA00009865"/>
    </source>
</evidence>
<keyword evidence="3 6" id="KW-0326">Glycosidase</keyword>
<dbReference type="InterPro" id="IPR041542">
    <property type="entry name" value="GH43_C2"/>
</dbReference>
<feature type="active site" description="Proton donor" evidence="4">
    <location>
        <position position="187"/>
    </location>
</feature>
<dbReference type="Gene3D" id="2.60.120.200">
    <property type="match status" value="1"/>
</dbReference>
<reference evidence="8 9" key="1">
    <citation type="journal article" date="2015" name="PeerJ">
        <title>First genomic representation of candidate bacterial phylum KSB3 points to enhanced environmental sensing as a trigger of wastewater bulking.</title>
        <authorList>
            <person name="Sekiguchi Y."/>
            <person name="Ohashi A."/>
            <person name="Parks D.H."/>
            <person name="Yamauchi T."/>
            <person name="Tyson G.W."/>
            <person name="Hugenholtz P."/>
        </authorList>
    </citation>
    <scope>NUCLEOTIDE SEQUENCE [LARGE SCALE GENOMIC DNA]</scope>
</reference>
<evidence type="ECO:0000313" key="8">
    <source>
        <dbReference type="EMBL" id="GAK52209.1"/>
    </source>
</evidence>
<keyword evidence="9" id="KW-1185">Reference proteome</keyword>
<evidence type="ECO:0000256" key="6">
    <source>
        <dbReference type="RuleBase" id="RU361187"/>
    </source>
</evidence>
<dbReference type="HOGENOM" id="CLU_016508_2_0_0"/>
<protein>
    <submittedName>
        <fullName evidence="8">Glycoside hydrolase family 43</fullName>
    </submittedName>
</protein>
<dbReference type="PANTHER" id="PTHR42812:SF12">
    <property type="entry name" value="BETA-XYLOSIDASE-RELATED"/>
    <property type="match status" value="1"/>
</dbReference>
<dbReference type="GO" id="GO:0004553">
    <property type="term" value="F:hydrolase activity, hydrolyzing O-glycosyl compounds"/>
    <property type="evidence" value="ECO:0007669"/>
    <property type="project" value="InterPro"/>
</dbReference>
<organism evidence="8 9">
    <name type="scientific">Candidatus Moduliflexus flocculans</name>
    <dbReference type="NCBI Taxonomy" id="1499966"/>
    <lineage>
        <taxon>Bacteria</taxon>
        <taxon>Candidatus Moduliflexota</taxon>
        <taxon>Candidatus Moduliflexia</taxon>
        <taxon>Candidatus Moduliflexales</taxon>
        <taxon>Candidatus Moduliflexaceae</taxon>
    </lineage>
</organism>
<dbReference type="EMBL" id="DF820458">
    <property type="protein sequence ID" value="GAK52209.1"/>
    <property type="molecule type" value="Genomic_DNA"/>
</dbReference>
<dbReference type="Pfam" id="PF17851">
    <property type="entry name" value="GH43_C2"/>
    <property type="match status" value="1"/>
</dbReference>
<dbReference type="Proteomes" id="UP000030700">
    <property type="component" value="Unassembled WGS sequence"/>
</dbReference>
<dbReference type="Pfam" id="PF04616">
    <property type="entry name" value="Glyco_hydro_43"/>
    <property type="match status" value="1"/>
</dbReference>
<feature type="domain" description="Beta-xylosidase C-terminal Concanavalin A-like" evidence="7">
    <location>
        <begin position="323"/>
        <end position="517"/>
    </location>
</feature>
<feature type="active site" description="Proton acceptor" evidence="4">
    <location>
        <position position="16"/>
    </location>
</feature>
<sequence>MPAIMRNPILPGFYPDPSICRVGADYYLVNSTFEYFPGLPIFHSRDLVHWRQIGHVLDRPSQLPLDGVRPSGGLYAPTIRHRSGVFYVINTLVDGQTRRGNFIVSATNPAGPWSEPVWLDDAPGIDPSLFFDDDGRVWYVGQRLASPGLYEGHSEIWLQELDLAAMRLIGDKQTLWSGALHGAIWAEGPHLYKIQGRYYLMIAEGGTGHDHAVTIARSNHVSGPYESYTRNPILTHRHLGRDYPIACAGHADLVDTLNGEWWMVLLATRPYGGNYYNLGRETFLAPVRWEDGWPTISPGSGKIEWEYPAPDLPAHPWPTLPACDHFDAPTLAFCWNMLRAPREEFWSLAERPGFLRLRLRPQMLTEFATPSFIGRRQQHINFAARTVMDFTPDAAHECAGMVLLQNNDFHFRMVVTQTDAHAVIRVIKREKGRETILAEQPAARTRHYLKIEAVGQEYGFYFAATPEVWQPLAERADGRILSPQIAGGFVGTYVGMYASSNGQVSANYADFDWFEYQGA</sequence>
<accession>A0A081BP93</accession>
<dbReference type="CDD" id="cd18617">
    <property type="entry name" value="GH43_XynB-like"/>
    <property type="match status" value="1"/>
</dbReference>
<gene>
    <name evidence="8" type="ORF">U14_03460</name>
</gene>
<comment type="similarity">
    <text evidence="1 6">Belongs to the glycosyl hydrolase 43 family.</text>
</comment>
<dbReference type="PANTHER" id="PTHR42812">
    <property type="entry name" value="BETA-XYLOSIDASE"/>
    <property type="match status" value="1"/>
</dbReference>
<evidence type="ECO:0000313" key="9">
    <source>
        <dbReference type="Proteomes" id="UP000030700"/>
    </source>
</evidence>
<dbReference type="SUPFAM" id="SSF49899">
    <property type="entry name" value="Concanavalin A-like lectins/glucanases"/>
    <property type="match status" value="1"/>
</dbReference>
<dbReference type="InterPro" id="IPR013320">
    <property type="entry name" value="ConA-like_dom_sf"/>
</dbReference>
<dbReference type="SUPFAM" id="SSF75005">
    <property type="entry name" value="Arabinanase/levansucrase/invertase"/>
    <property type="match status" value="1"/>
</dbReference>
<evidence type="ECO:0000256" key="5">
    <source>
        <dbReference type="PIRSR" id="PIRSR606710-2"/>
    </source>
</evidence>
<dbReference type="InterPro" id="IPR006710">
    <property type="entry name" value="Glyco_hydro_43"/>
</dbReference>
<dbReference type="AlphaFoldDB" id="A0A081BP93"/>
<dbReference type="GO" id="GO:0005975">
    <property type="term" value="P:carbohydrate metabolic process"/>
    <property type="evidence" value="ECO:0007669"/>
    <property type="project" value="InterPro"/>
</dbReference>
<dbReference type="Gene3D" id="2.115.10.20">
    <property type="entry name" value="Glycosyl hydrolase domain, family 43"/>
    <property type="match status" value="1"/>
</dbReference>
<evidence type="ECO:0000259" key="7">
    <source>
        <dbReference type="Pfam" id="PF17851"/>
    </source>
</evidence>
<dbReference type="InterPro" id="IPR023296">
    <property type="entry name" value="Glyco_hydro_beta-prop_sf"/>
</dbReference>
<evidence type="ECO:0000256" key="3">
    <source>
        <dbReference type="ARBA" id="ARBA00023295"/>
    </source>
</evidence>
<dbReference type="STRING" id="1499966.U14_03460"/>
<evidence type="ECO:0000256" key="4">
    <source>
        <dbReference type="PIRSR" id="PIRSR606710-1"/>
    </source>
</evidence>
<name>A0A081BP93_9BACT</name>
<feature type="site" description="Important for catalytic activity, responsible for pKa modulation of the active site Glu and correct orientation of both the proton donor and substrate" evidence="5">
    <location>
        <position position="126"/>
    </location>
</feature>